<dbReference type="SMART" id="SM00116">
    <property type="entry name" value="CBS"/>
    <property type="match status" value="2"/>
</dbReference>
<feature type="domain" description="CBS" evidence="4">
    <location>
        <begin position="103"/>
        <end position="160"/>
    </location>
</feature>
<dbReference type="Proteomes" id="UP001301797">
    <property type="component" value="Chromosome"/>
</dbReference>
<sequence length="163" mass="18048">MLIKDVMTPNPVTITLNAKVREAAGILRKYRIGGIPVMEGERVVGIVTETDILSLLEVGELSEDLWLPSPLEVIEVPVREFINWEKTKKALSDIGDSPISDIMSSDIVSIEDDADIEDGAKLMLAEGIARLPVIRNDRLVGIVTRQDIVRGITMTEEKPEEQE</sequence>
<dbReference type="GO" id="GO:0009086">
    <property type="term" value="P:methionine biosynthetic process"/>
    <property type="evidence" value="ECO:0007669"/>
    <property type="project" value="UniProtKB-KW"/>
</dbReference>
<protein>
    <submittedName>
        <fullName evidence="5">CBS domain-containing protein</fullName>
    </submittedName>
</protein>
<dbReference type="SUPFAM" id="SSF54631">
    <property type="entry name" value="CBS-domain pair"/>
    <property type="match status" value="1"/>
</dbReference>
<dbReference type="InterPro" id="IPR051257">
    <property type="entry name" value="Diverse_CBS-Domain"/>
</dbReference>
<evidence type="ECO:0000313" key="5">
    <source>
        <dbReference type="EMBL" id="WOF15238.1"/>
    </source>
</evidence>
<dbReference type="Gene3D" id="3.10.580.10">
    <property type="entry name" value="CBS-domain"/>
    <property type="match status" value="1"/>
</dbReference>
<dbReference type="Pfam" id="PF00571">
    <property type="entry name" value="CBS"/>
    <property type="match status" value="2"/>
</dbReference>
<dbReference type="KEGG" id="mefw:F1737_00365"/>
<dbReference type="EMBL" id="CP043875">
    <property type="protein sequence ID" value="WOF15238.1"/>
    <property type="molecule type" value="Genomic_DNA"/>
</dbReference>
<dbReference type="PANTHER" id="PTHR43080">
    <property type="entry name" value="CBS DOMAIN-CONTAINING PROTEIN CBSX3, MITOCHONDRIAL"/>
    <property type="match status" value="1"/>
</dbReference>
<dbReference type="RefSeq" id="WP_317136806.1">
    <property type="nucleotide sequence ID" value="NZ_CP043875.1"/>
</dbReference>
<dbReference type="AlphaFoldDB" id="A0AA97I251"/>
<dbReference type="InterPro" id="IPR046342">
    <property type="entry name" value="CBS_dom_sf"/>
</dbReference>
<keyword evidence="1 3" id="KW-0129">CBS domain</keyword>
<keyword evidence="6" id="KW-1185">Reference proteome</keyword>
<dbReference type="GeneID" id="85228576"/>
<proteinExistence type="predicted"/>
<keyword evidence="2" id="KW-0028">Amino-acid biosynthesis</keyword>
<name>A0AA97I251_9EURY</name>
<dbReference type="CDD" id="cd04586">
    <property type="entry name" value="CBS_pair_BON_assoc"/>
    <property type="match status" value="1"/>
</dbReference>
<reference evidence="5 6" key="1">
    <citation type="submission" date="2019-09" db="EMBL/GenBank/DDBJ databases">
        <title>The complete genome of Methanoplanus sp. FWC-SCC4.</title>
        <authorList>
            <person name="Chen S.-C."/>
            <person name="Zhou Y.-Z."/>
            <person name="Lai M.-C."/>
        </authorList>
    </citation>
    <scope>NUCLEOTIDE SEQUENCE [LARGE SCALE GENOMIC DNA]</scope>
    <source>
        <strain evidence="5 6">FWC-SCC4</strain>
    </source>
</reference>
<evidence type="ECO:0000256" key="2">
    <source>
        <dbReference type="ARBA" id="ARBA00023167"/>
    </source>
</evidence>
<gene>
    <name evidence="5" type="ORF">F1737_00365</name>
</gene>
<accession>A0AA97I251</accession>
<feature type="domain" description="CBS" evidence="4">
    <location>
        <begin position="7"/>
        <end position="63"/>
    </location>
</feature>
<dbReference type="InterPro" id="IPR000644">
    <property type="entry name" value="CBS_dom"/>
</dbReference>
<evidence type="ECO:0000256" key="3">
    <source>
        <dbReference type="PROSITE-ProRule" id="PRU00703"/>
    </source>
</evidence>
<dbReference type="PANTHER" id="PTHR43080:SF2">
    <property type="entry name" value="CBS DOMAIN-CONTAINING PROTEIN"/>
    <property type="match status" value="1"/>
</dbReference>
<dbReference type="PROSITE" id="PS51371">
    <property type="entry name" value="CBS"/>
    <property type="match status" value="2"/>
</dbReference>
<evidence type="ECO:0000259" key="4">
    <source>
        <dbReference type="PROSITE" id="PS51371"/>
    </source>
</evidence>
<keyword evidence="2" id="KW-0486">Methionine biosynthesis</keyword>
<evidence type="ECO:0000313" key="6">
    <source>
        <dbReference type="Proteomes" id="UP001301797"/>
    </source>
</evidence>
<evidence type="ECO:0000256" key="1">
    <source>
        <dbReference type="ARBA" id="ARBA00023122"/>
    </source>
</evidence>
<organism evidence="5 6">
    <name type="scientific">Methanochimaera problematica</name>
    <dbReference type="NCBI Taxonomy" id="2609417"/>
    <lineage>
        <taxon>Archaea</taxon>
        <taxon>Methanobacteriati</taxon>
        <taxon>Methanobacteriota</taxon>
        <taxon>Stenosarchaea group</taxon>
        <taxon>Methanomicrobia</taxon>
        <taxon>Methanomicrobiales</taxon>
        <taxon>Methanomicrobiaceae</taxon>
        <taxon>Methanochimaera</taxon>
    </lineage>
</organism>